<dbReference type="GO" id="GO:0004399">
    <property type="term" value="F:histidinol dehydrogenase activity"/>
    <property type="evidence" value="ECO:0007669"/>
    <property type="project" value="UniProtKB-UniRule"/>
</dbReference>
<reference evidence="15" key="1">
    <citation type="journal article" date="2021" name="PeerJ">
        <title>Extensive microbial diversity within the chicken gut microbiome revealed by metagenomics and culture.</title>
        <authorList>
            <person name="Gilroy R."/>
            <person name="Ravi A."/>
            <person name="Getino M."/>
            <person name="Pursley I."/>
            <person name="Horton D.L."/>
            <person name="Alikhan N.F."/>
            <person name="Baker D."/>
            <person name="Gharbi K."/>
            <person name="Hall N."/>
            <person name="Watson M."/>
            <person name="Adriaenssens E.M."/>
            <person name="Foster-Nyarko E."/>
            <person name="Jarju S."/>
            <person name="Secka A."/>
            <person name="Antonio M."/>
            <person name="Oren A."/>
            <person name="Chaudhuri R.R."/>
            <person name="La Ragione R."/>
            <person name="Hildebrand F."/>
            <person name="Pallen M.J."/>
        </authorList>
    </citation>
    <scope>NUCLEOTIDE SEQUENCE</scope>
    <source>
        <strain evidence="15">ChiHjej9B8-13557</strain>
    </source>
</reference>
<dbReference type="EMBL" id="DWXX01000160">
    <property type="protein sequence ID" value="HJB59719.1"/>
    <property type="molecule type" value="Genomic_DNA"/>
</dbReference>
<dbReference type="PANTHER" id="PTHR21256">
    <property type="entry name" value="HISTIDINOL DEHYDROGENASE HDH"/>
    <property type="match status" value="1"/>
</dbReference>
<feature type="binding site" evidence="8 12">
    <location>
        <position position="232"/>
    </location>
    <ligand>
        <name>substrate</name>
    </ligand>
</feature>
<feature type="binding site" evidence="8 13">
    <location>
        <position position="415"/>
    </location>
    <ligand>
        <name>Zn(2+)</name>
        <dbReference type="ChEBI" id="CHEBI:29105"/>
    </ligand>
</feature>
<dbReference type="InterPro" id="IPR001692">
    <property type="entry name" value="Histidinol_DH_CS"/>
</dbReference>
<dbReference type="GO" id="GO:0051287">
    <property type="term" value="F:NAD binding"/>
    <property type="evidence" value="ECO:0007669"/>
    <property type="project" value="InterPro"/>
</dbReference>
<evidence type="ECO:0000256" key="12">
    <source>
        <dbReference type="PIRSR" id="PIRSR000099-3"/>
    </source>
</evidence>
<evidence type="ECO:0000256" key="4">
    <source>
        <dbReference type="ARBA" id="ARBA00022723"/>
    </source>
</evidence>
<evidence type="ECO:0000256" key="1">
    <source>
        <dbReference type="ARBA" id="ARBA00003850"/>
    </source>
</evidence>
<feature type="binding site" evidence="8 11">
    <location>
        <position position="186"/>
    </location>
    <ligand>
        <name>NAD(+)</name>
        <dbReference type="ChEBI" id="CHEBI:57540"/>
    </ligand>
</feature>
<feature type="binding site" evidence="8 13">
    <location>
        <position position="356"/>
    </location>
    <ligand>
        <name>Zn(2+)</name>
        <dbReference type="ChEBI" id="CHEBI:29105"/>
    </ligand>
</feature>
<evidence type="ECO:0000256" key="5">
    <source>
        <dbReference type="ARBA" id="ARBA00022833"/>
    </source>
</evidence>
<comment type="cofactor">
    <cofactor evidence="8 13">
        <name>Zn(2+)</name>
        <dbReference type="ChEBI" id="CHEBI:29105"/>
    </cofactor>
    <text evidence="8 13">Binds 1 zinc ion per subunit.</text>
</comment>
<dbReference type="Proteomes" id="UP000824211">
    <property type="component" value="Unassembled WGS sequence"/>
</dbReference>
<comment type="pathway">
    <text evidence="8">Amino-acid biosynthesis; L-histidine biosynthesis; L-histidine from 5-phospho-alpha-D-ribose 1-diphosphate: step 9/9.</text>
</comment>
<keyword evidence="6 8" id="KW-0560">Oxidoreductase</keyword>
<dbReference type="InterPro" id="IPR012131">
    <property type="entry name" value="Hstdl_DH"/>
</dbReference>
<feature type="binding site" evidence="8 12">
    <location>
        <position position="415"/>
    </location>
    <ligand>
        <name>substrate</name>
    </ligand>
</feature>
<evidence type="ECO:0000256" key="13">
    <source>
        <dbReference type="PIRSR" id="PIRSR000099-4"/>
    </source>
</evidence>
<keyword evidence="8" id="KW-0028">Amino-acid biosynthesis</keyword>
<protein>
    <recommendedName>
        <fullName evidence="3 8">Histidinol dehydrogenase</fullName>
        <shortName evidence="8">HDH</shortName>
        <ecNumber evidence="3 8">1.1.1.23</ecNumber>
    </recommendedName>
</protein>
<reference evidence="15" key="2">
    <citation type="submission" date="2021-04" db="EMBL/GenBank/DDBJ databases">
        <authorList>
            <person name="Gilroy R."/>
        </authorList>
    </citation>
    <scope>NUCLEOTIDE SEQUENCE</scope>
    <source>
        <strain evidence="15">ChiHjej9B8-13557</strain>
    </source>
</reference>
<evidence type="ECO:0000256" key="9">
    <source>
        <dbReference type="PIRNR" id="PIRNR000099"/>
    </source>
</evidence>
<dbReference type="Gene3D" id="1.20.5.1300">
    <property type="match status" value="1"/>
</dbReference>
<evidence type="ECO:0000313" key="15">
    <source>
        <dbReference type="EMBL" id="HJB59719.1"/>
    </source>
</evidence>
<dbReference type="PIRSF" id="PIRSF000099">
    <property type="entry name" value="Histidinol_dh"/>
    <property type="match status" value="1"/>
</dbReference>
<feature type="binding site" evidence="8 13">
    <location>
        <position position="254"/>
    </location>
    <ligand>
        <name>Zn(2+)</name>
        <dbReference type="ChEBI" id="CHEBI:29105"/>
    </ligand>
</feature>
<evidence type="ECO:0000256" key="11">
    <source>
        <dbReference type="PIRSR" id="PIRSR000099-2"/>
    </source>
</evidence>
<dbReference type="HAMAP" id="MF_01024">
    <property type="entry name" value="HisD"/>
    <property type="match status" value="1"/>
</dbReference>
<dbReference type="FunFam" id="3.40.50.1980:FF:000001">
    <property type="entry name" value="Histidinol dehydrogenase"/>
    <property type="match status" value="1"/>
</dbReference>
<feature type="binding site" evidence="8 11">
    <location>
        <position position="124"/>
    </location>
    <ligand>
        <name>NAD(+)</name>
        <dbReference type="ChEBI" id="CHEBI:57540"/>
    </ligand>
</feature>
<evidence type="ECO:0000313" key="16">
    <source>
        <dbReference type="Proteomes" id="UP000824211"/>
    </source>
</evidence>
<feature type="binding site" evidence="8 12">
    <location>
        <position position="410"/>
    </location>
    <ligand>
        <name>substrate</name>
    </ligand>
</feature>
<comment type="similarity">
    <text evidence="2 8 9 14">Belongs to the histidinol dehydrogenase family.</text>
</comment>
<dbReference type="InterPro" id="IPR022695">
    <property type="entry name" value="Histidinol_DH_monofunct"/>
</dbReference>
<feature type="binding site" evidence="8 11">
    <location>
        <position position="209"/>
    </location>
    <ligand>
        <name>NAD(+)</name>
        <dbReference type="ChEBI" id="CHEBI:57540"/>
    </ligand>
</feature>
<evidence type="ECO:0000256" key="7">
    <source>
        <dbReference type="ARBA" id="ARBA00049489"/>
    </source>
</evidence>
<dbReference type="GO" id="GO:0008270">
    <property type="term" value="F:zinc ion binding"/>
    <property type="evidence" value="ECO:0007669"/>
    <property type="project" value="UniProtKB-UniRule"/>
</dbReference>
<feature type="active site" description="Proton acceptor" evidence="8 10">
    <location>
        <position position="322"/>
    </location>
</feature>
<dbReference type="PRINTS" id="PR00083">
    <property type="entry name" value="HOLDHDRGNASE"/>
</dbReference>
<dbReference type="SUPFAM" id="SSF53720">
    <property type="entry name" value="ALDH-like"/>
    <property type="match status" value="1"/>
</dbReference>
<dbReference type="Gene3D" id="3.40.50.1980">
    <property type="entry name" value="Nitrogenase molybdenum iron protein domain"/>
    <property type="match status" value="2"/>
</dbReference>
<evidence type="ECO:0000256" key="3">
    <source>
        <dbReference type="ARBA" id="ARBA00012965"/>
    </source>
</evidence>
<dbReference type="CDD" id="cd06572">
    <property type="entry name" value="Histidinol_dh"/>
    <property type="match status" value="1"/>
</dbReference>
<organism evidence="15 16">
    <name type="scientific">Candidatus Faecalibacterium faecipullorum</name>
    <dbReference type="NCBI Taxonomy" id="2838578"/>
    <lineage>
        <taxon>Bacteria</taxon>
        <taxon>Bacillati</taxon>
        <taxon>Bacillota</taxon>
        <taxon>Clostridia</taxon>
        <taxon>Eubacteriales</taxon>
        <taxon>Oscillospiraceae</taxon>
        <taxon>Faecalibacterium</taxon>
    </lineage>
</organism>
<dbReference type="EC" id="1.1.1.23" evidence="3 8"/>
<feature type="active site" description="Proton acceptor" evidence="8 10">
    <location>
        <position position="323"/>
    </location>
</feature>
<comment type="caution">
    <text evidence="15">The sequence shown here is derived from an EMBL/GenBank/DDBJ whole genome shotgun (WGS) entry which is preliminary data.</text>
</comment>
<evidence type="ECO:0000256" key="8">
    <source>
        <dbReference type="HAMAP-Rule" id="MF_01024"/>
    </source>
</evidence>
<comment type="catalytic activity">
    <reaction evidence="7 8">
        <text>L-histidinol + 2 NAD(+) + H2O = L-histidine + 2 NADH + 3 H(+)</text>
        <dbReference type="Rhea" id="RHEA:20641"/>
        <dbReference type="ChEBI" id="CHEBI:15377"/>
        <dbReference type="ChEBI" id="CHEBI:15378"/>
        <dbReference type="ChEBI" id="CHEBI:57540"/>
        <dbReference type="ChEBI" id="CHEBI:57595"/>
        <dbReference type="ChEBI" id="CHEBI:57699"/>
        <dbReference type="ChEBI" id="CHEBI:57945"/>
        <dbReference type="EC" id="1.1.1.23"/>
    </reaction>
</comment>
<sequence>MMKLYRLEELTPQQILNRDLQAEPGVEEAVDAIIAEVRARGDAALRDYALKFDGAAPEQLEVTAEEMDAALAAVDPALIETMRQAAANIEAFHRRQLHDDFVLTEQDGVVLGQRWTPVRRAGVYVPGGTAAYPSTVLMDVIPAKVAGVPEIYMVTPGGREGKAAPAILAAAHVAGVTRIFKTGGAQAVAALAYGTETIPPVDKIVGPGNIYVATAKRRVYGRVGIDMIAGPSEILVLADGGCDPAWVAADLLSQAEHDRLASPVLVTDSPALAAAVQAEVERQLCGLPRADIARASVEANGKIILCRTLDEAVEVCNQIAPEHLELCVADPFGLLGRVQNAGSVFLGRNVPEALGDYFAGPNHTLPTSGTARFSSPLGVDDFVKRSSFIYYTRAALGRVKDQVAAFAEAEGLHAHARSLTIRYEGGAEQ</sequence>
<feature type="binding site" evidence="8 13">
    <location>
        <position position="257"/>
    </location>
    <ligand>
        <name>Zn(2+)</name>
        <dbReference type="ChEBI" id="CHEBI:29105"/>
    </ligand>
</feature>
<feature type="binding site" evidence="8 12">
    <location>
        <position position="254"/>
    </location>
    <ligand>
        <name>substrate</name>
    </ligand>
</feature>
<accession>A0A9D2MGD8</accession>
<feature type="binding site" evidence="8 12">
    <location>
        <position position="257"/>
    </location>
    <ligand>
        <name>substrate</name>
    </ligand>
</feature>
<feature type="binding site" evidence="8 12">
    <location>
        <position position="356"/>
    </location>
    <ligand>
        <name>substrate</name>
    </ligand>
</feature>
<dbReference type="InterPro" id="IPR016161">
    <property type="entry name" value="Ald_DH/histidinol_DH"/>
</dbReference>
<keyword evidence="5 8" id="KW-0862">Zinc</keyword>
<feature type="binding site" evidence="8 12">
    <location>
        <position position="323"/>
    </location>
    <ligand>
        <name>substrate</name>
    </ligand>
</feature>
<dbReference type="PROSITE" id="PS00611">
    <property type="entry name" value="HISOL_DEHYDROGENASE"/>
    <property type="match status" value="1"/>
</dbReference>
<keyword evidence="8 11" id="KW-0520">NAD</keyword>
<dbReference type="FunFam" id="3.40.50.1980:FF:000026">
    <property type="entry name" value="Histidinol dehydrogenase"/>
    <property type="match status" value="1"/>
</dbReference>
<comment type="function">
    <text evidence="1 8">Catalyzes the sequential NAD-dependent oxidations of L-histidinol to L-histidinaldehyde and then to L-histidine.</text>
</comment>
<dbReference type="PANTHER" id="PTHR21256:SF2">
    <property type="entry name" value="HISTIDINE BIOSYNTHESIS TRIFUNCTIONAL PROTEIN"/>
    <property type="match status" value="1"/>
</dbReference>
<evidence type="ECO:0000256" key="6">
    <source>
        <dbReference type="ARBA" id="ARBA00023002"/>
    </source>
</evidence>
<keyword evidence="4 8" id="KW-0479">Metal-binding</keyword>
<gene>
    <name evidence="8 15" type="primary">hisD</name>
    <name evidence="15" type="ORF">H9771_08735</name>
</gene>
<name>A0A9D2MGD8_9FIRM</name>
<evidence type="ECO:0000256" key="10">
    <source>
        <dbReference type="PIRSR" id="PIRSR000099-1"/>
    </source>
</evidence>
<dbReference type="GO" id="GO:0005829">
    <property type="term" value="C:cytosol"/>
    <property type="evidence" value="ECO:0007669"/>
    <property type="project" value="TreeGrafter"/>
</dbReference>
<dbReference type="GO" id="GO:0000105">
    <property type="term" value="P:L-histidine biosynthetic process"/>
    <property type="evidence" value="ECO:0007669"/>
    <property type="project" value="UniProtKB-UniRule"/>
</dbReference>
<dbReference type="Pfam" id="PF00815">
    <property type="entry name" value="Histidinol_dh"/>
    <property type="match status" value="1"/>
</dbReference>
<dbReference type="AlphaFoldDB" id="A0A9D2MGD8"/>
<keyword evidence="8" id="KW-0368">Histidine biosynthesis</keyword>
<evidence type="ECO:0000256" key="14">
    <source>
        <dbReference type="RuleBase" id="RU004175"/>
    </source>
</evidence>
<evidence type="ECO:0000256" key="2">
    <source>
        <dbReference type="ARBA" id="ARBA00010178"/>
    </source>
</evidence>
<dbReference type="NCBIfam" id="TIGR00069">
    <property type="entry name" value="hisD"/>
    <property type="match status" value="1"/>
</dbReference>
<proteinExistence type="inferred from homology"/>